<organism evidence="1 2">
    <name type="scientific">Gigaspora rosea</name>
    <dbReference type="NCBI Taxonomy" id="44941"/>
    <lineage>
        <taxon>Eukaryota</taxon>
        <taxon>Fungi</taxon>
        <taxon>Fungi incertae sedis</taxon>
        <taxon>Mucoromycota</taxon>
        <taxon>Glomeromycotina</taxon>
        <taxon>Glomeromycetes</taxon>
        <taxon>Diversisporales</taxon>
        <taxon>Gigasporaceae</taxon>
        <taxon>Gigaspora</taxon>
    </lineage>
</organism>
<protein>
    <submittedName>
        <fullName evidence="1">Uncharacterized protein</fullName>
    </submittedName>
</protein>
<dbReference type="OrthoDB" id="6500128at2759"/>
<accession>A0A397W5Q7</accession>
<name>A0A397W5Q7_9GLOM</name>
<dbReference type="AlphaFoldDB" id="A0A397W5Q7"/>
<evidence type="ECO:0000313" key="1">
    <source>
        <dbReference type="EMBL" id="RIB28659.1"/>
    </source>
</evidence>
<dbReference type="Proteomes" id="UP000266673">
    <property type="component" value="Unassembled WGS sequence"/>
</dbReference>
<proteinExistence type="predicted"/>
<evidence type="ECO:0000313" key="2">
    <source>
        <dbReference type="Proteomes" id="UP000266673"/>
    </source>
</evidence>
<comment type="caution">
    <text evidence="1">The sequence shown here is derived from an EMBL/GenBank/DDBJ whole genome shotgun (WGS) entry which is preliminary data.</text>
</comment>
<feature type="non-terminal residue" evidence="1">
    <location>
        <position position="77"/>
    </location>
</feature>
<dbReference type="EMBL" id="QKWP01000059">
    <property type="protein sequence ID" value="RIB28659.1"/>
    <property type="molecule type" value="Genomic_DNA"/>
</dbReference>
<reference evidence="1 2" key="1">
    <citation type="submission" date="2018-06" db="EMBL/GenBank/DDBJ databases">
        <title>Comparative genomics reveals the genomic features of Rhizophagus irregularis, R. cerebriforme, R. diaphanum and Gigaspora rosea, and their symbiotic lifestyle signature.</title>
        <authorList>
            <person name="Morin E."/>
            <person name="San Clemente H."/>
            <person name="Chen E.C.H."/>
            <person name="De La Providencia I."/>
            <person name="Hainaut M."/>
            <person name="Kuo A."/>
            <person name="Kohler A."/>
            <person name="Murat C."/>
            <person name="Tang N."/>
            <person name="Roy S."/>
            <person name="Loubradou J."/>
            <person name="Henrissat B."/>
            <person name="Grigoriev I.V."/>
            <person name="Corradi N."/>
            <person name="Roux C."/>
            <person name="Martin F.M."/>
        </authorList>
    </citation>
    <scope>NUCLEOTIDE SEQUENCE [LARGE SCALE GENOMIC DNA]</scope>
    <source>
        <strain evidence="1 2">DAOM 194757</strain>
    </source>
</reference>
<keyword evidence="2" id="KW-1185">Reference proteome</keyword>
<sequence>MTETVKTSIEDTEVAATKGSKLTEIRIEEEISDNSDITLNPEHEKILKDQILPAKTKASYSQLYQFATKRDWIIMIV</sequence>
<gene>
    <name evidence="1" type="ORF">C2G38_2157413</name>
</gene>